<dbReference type="Proteomes" id="UP000050544">
    <property type="component" value="Unassembled WGS sequence"/>
</dbReference>
<dbReference type="PATRIC" id="fig|869279.4.peg.2412"/>
<keyword evidence="4" id="KW-0274">FAD</keyword>
<dbReference type="STRING" id="869279.SE15_08420"/>
<dbReference type="Pfam" id="PF01266">
    <property type="entry name" value="DAO"/>
    <property type="match status" value="1"/>
</dbReference>
<name>A0A0P6Y2G2_9CHLR</name>
<evidence type="ECO:0000256" key="2">
    <source>
        <dbReference type="ARBA" id="ARBA00007330"/>
    </source>
</evidence>
<dbReference type="PANTHER" id="PTHR11985:SF15">
    <property type="entry name" value="GLYCEROL-3-PHOSPHATE DEHYDROGENASE, MITOCHONDRIAL"/>
    <property type="match status" value="1"/>
</dbReference>
<evidence type="ECO:0000313" key="7">
    <source>
        <dbReference type="EMBL" id="KPL83252.1"/>
    </source>
</evidence>
<evidence type="ECO:0000259" key="6">
    <source>
        <dbReference type="Pfam" id="PF01266"/>
    </source>
</evidence>
<feature type="domain" description="FAD dependent oxidoreductase" evidence="6">
    <location>
        <begin position="6"/>
        <end position="344"/>
    </location>
</feature>
<keyword evidence="8" id="KW-1185">Reference proteome</keyword>
<dbReference type="PRINTS" id="PR01001">
    <property type="entry name" value="FADG3PDH"/>
</dbReference>
<protein>
    <recommendedName>
        <fullName evidence="6">FAD dependent oxidoreductase domain-containing protein</fullName>
    </recommendedName>
</protein>
<keyword evidence="5" id="KW-0560">Oxidoreductase</keyword>
<evidence type="ECO:0000256" key="5">
    <source>
        <dbReference type="ARBA" id="ARBA00023002"/>
    </source>
</evidence>
<evidence type="ECO:0000256" key="3">
    <source>
        <dbReference type="ARBA" id="ARBA00022630"/>
    </source>
</evidence>
<dbReference type="Gene3D" id="3.50.50.60">
    <property type="entry name" value="FAD/NAD(P)-binding domain"/>
    <property type="match status" value="3"/>
</dbReference>
<dbReference type="AlphaFoldDB" id="A0A0P6Y2G2"/>
<dbReference type="GO" id="GO:0004368">
    <property type="term" value="F:glycerol-3-phosphate dehydrogenase (quinone) activity"/>
    <property type="evidence" value="ECO:0007669"/>
    <property type="project" value="InterPro"/>
</dbReference>
<dbReference type="InterPro" id="IPR000447">
    <property type="entry name" value="G3P_DH_FAD-dep"/>
</dbReference>
<proteinExistence type="inferred from homology"/>
<reference evidence="7 8" key="1">
    <citation type="submission" date="2015-07" db="EMBL/GenBank/DDBJ databases">
        <title>Whole genome sequence of Thermanaerothrix daxensis DSM 23592.</title>
        <authorList>
            <person name="Hemp J."/>
            <person name="Ward L.M."/>
            <person name="Pace L.A."/>
            <person name="Fischer W.W."/>
        </authorList>
    </citation>
    <scope>NUCLEOTIDE SEQUENCE [LARGE SCALE GENOMIC DNA]</scope>
    <source>
        <strain evidence="7 8">GNS-1</strain>
    </source>
</reference>
<comment type="caution">
    <text evidence="7">The sequence shown here is derived from an EMBL/GenBank/DDBJ whole genome shotgun (WGS) entry which is preliminary data.</text>
</comment>
<evidence type="ECO:0000256" key="4">
    <source>
        <dbReference type="ARBA" id="ARBA00022827"/>
    </source>
</evidence>
<sequence length="387" mass="42177">MSQFHAIVIGAGFTGVAIAHDLALRGFRVTVVERGPIANGTSGRTHGLLHSGARYAVNDQESAIECIQENQILRLIVPDAIEPNGGLFIAVDESDLEYREKFIQGCEECKIPIRELTPKEALRIEPNLNPKLLTAFTVPDGTFDPLRLALAFAATAKSNGAVFHLYTDVVDLLTDGQGNIKGVKVWNRANDKRFEIEGDIVVNATGAWVGQITSMAGIRVPIAPTPGVMVAYDKRLTQRAINRLNKPGDGDIVLPQRRMMVVGTTSFSIEDPDYVPVLPDHVALMIERGSELIPALRQTKERGAYMATRPLIGSGAPGRSISRTFKAYDHKETDNIEGLVTITGGKATTLRLMAEKTVDLVCKKLGVNVPCTTAETPLISYRKFYVD</sequence>
<dbReference type="OrthoDB" id="9801699at2"/>
<organism evidence="7 8">
    <name type="scientific">Thermanaerothrix daxensis</name>
    <dbReference type="NCBI Taxonomy" id="869279"/>
    <lineage>
        <taxon>Bacteria</taxon>
        <taxon>Bacillati</taxon>
        <taxon>Chloroflexota</taxon>
        <taxon>Anaerolineae</taxon>
        <taxon>Anaerolineales</taxon>
        <taxon>Anaerolineaceae</taxon>
        <taxon>Thermanaerothrix</taxon>
    </lineage>
</organism>
<comment type="cofactor">
    <cofactor evidence="1">
        <name>FAD</name>
        <dbReference type="ChEBI" id="CHEBI:57692"/>
    </cofactor>
</comment>
<evidence type="ECO:0000313" key="8">
    <source>
        <dbReference type="Proteomes" id="UP000050544"/>
    </source>
</evidence>
<comment type="similarity">
    <text evidence="2">Belongs to the FAD-dependent glycerol-3-phosphate dehydrogenase family.</text>
</comment>
<accession>A0A0P6Y2G2</accession>
<dbReference type="EMBL" id="LGKO01000004">
    <property type="protein sequence ID" value="KPL83252.1"/>
    <property type="molecule type" value="Genomic_DNA"/>
</dbReference>
<keyword evidence="3" id="KW-0285">Flavoprotein</keyword>
<evidence type="ECO:0000256" key="1">
    <source>
        <dbReference type="ARBA" id="ARBA00001974"/>
    </source>
</evidence>
<dbReference type="InterPro" id="IPR006076">
    <property type="entry name" value="FAD-dep_OxRdtase"/>
</dbReference>
<dbReference type="InterPro" id="IPR036188">
    <property type="entry name" value="FAD/NAD-bd_sf"/>
</dbReference>
<gene>
    <name evidence="7" type="ORF">SE15_08420</name>
</gene>
<dbReference type="SUPFAM" id="SSF51905">
    <property type="entry name" value="FAD/NAD(P)-binding domain"/>
    <property type="match status" value="1"/>
</dbReference>
<dbReference type="PANTHER" id="PTHR11985">
    <property type="entry name" value="GLYCEROL-3-PHOSPHATE DEHYDROGENASE"/>
    <property type="match status" value="1"/>
</dbReference>
<dbReference type="GO" id="GO:0006072">
    <property type="term" value="P:glycerol-3-phosphate metabolic process"/>
    <property type="evidence" value="ECO:0007669"/>
    <property type="project" value="InterPro"/>
</dbReference>
<dbReference type="RefSeq" id="WP_083461822.1">
    <property type="nucleotide sequence ID" value="NZ_LGKO01000004.1"/>
</dbReference>